<feature type="region of interest" description="Disordered" evidence="1">
    <location>
        <begin position="1"/>
        <end position="25"/>
    </location>
</feature>
<feature type="compositionally biased region" description="Polar residues" evidence="1">
    <location>
        <begin position="1"/>
        <end position="19"/>
    </location>
</feature>
<proteinExistence type="predicted"/>
<accession>A0A6J4M2Y2</accession>
<protein>
    <recommendedName>
        <fullName evidence="2">DUF6973 domain-containing protein</fullName>
    </recommendedName>
</protein>
<evidence type="ECO:0000313" key="3">
    <source>
        <dbReference type="EMBL" id="CAA9346664.1"/>
    </source>
</evidence>
<sequence length="406" mass="46564">MVDSGQKQPLRGTSASNASMARPETPEFVSRAPVYPASVVYILYREYLHKNPGLTTLSPENEEYQRYLERRLRQLYPHKGYAGMMRDALEENRQQRLAWAAYQRDLHDWKKTIGVMACTETSIIDPDTGESCSPPADDGSGTTSDPAVDPSWEGQEEYLPPSDDAVPTLQMEIDSLQMEQPEIEKLYYQESLADGSFFSRWDEVIVTTTGKRATIDDLIVATGNGWTPLGRQSGREGGAVTIQVDPVTVAAVLVHAYVGYKAWRVSQAADRARAKSAQYFPGEYSSTHQDAYRHIFWNMQMHRYAGSFTAKVIADTYEARGNNEPTDRVMDLHNNDIGREVRYRNFRGHLVWDRWDWKEWGEKVRNYMNRSENAEYIPEWKSAQTIEAAQAREQLVPDWKYIYFKP</sequence>
<organism evidence="3">
    <name type="scientific">uncultured Gemmatimonadota bacterium</name>
    <dbReference type="NCBI Taxonomy" id="203437"/>
    <lineage>
        <taxon>Bacteria</taxon>
        <taxon>Pseudomonadati</taxon>
        <taxon>Gemmatimonadota</taxon>
        <taxon>environmental samples</taxon>
    </lineage>
</organism>
<reference evidence="3" key="1">
    <citation type="submission" date="2020-02" db="EMBL/GenBank/DDBJ databases">
        <authorList>
            <person name="Meier V. D."/>
        </authorList>
    </citation>
    <scope>NUCLEOTIDE SEQUENCE</scope>
    <source>
        <strain evidence="3">AVDCRST_MAG68</strain>
    </source>
</reference>
<feature type="region of interest" description="Disordered" evidence="1">
    <location>
        <begin position="124"/>
        <end position="164"/>
    </location>
</feature>
<dbReference type="EMBL" id="CADCTW010000161">
    <property type="protein sequence ID" value="CAA9346664.1"/>
    <property type="molecule type" value="Genomic_DNA"/>
</dbReference>
<evidence type="ECO:0000256" key="1">
    <source>
        <dbReference type="SAM" id="MobiDB-lite"/>
    </source>
</evidence>
<name>A0A6J4M2Y2_9BACT</name>
<dbReference type="InterPro" id="IPR054246">
    <property type="entry name" value="DUF6973"/>
</dbReference>
<dbReference type="AlphaFoldDB" id="A0A6J4M2Y2"/>
<evidence type="ECO:0000259" key="2">
    <source>
        <dbReference type="Pfam" id="PF22322"/>
    </source>
</evidence>
<gene>
    <name evidence="3" type="ORF">AVDCRST_MAG68-3959</name>
</gene>
<feature type="domain" description="DUF6973" evidence="2">
    <location>
        <begin position="261"/>
        <end position="343"/>
    </location>
</feature>
<dbReference type="Pfam" id="PF22322">
    <property type="entry name" value="DUF6973"/>
    <property type="match status" value="1"/>
</dbReference>